<organism evidence="1 2">
    <name type="scientific">Shouchella clausii</name>
    <name type="common">Alkalihalobacillus clausii</name>
    <dbReference type="NCBI Taxonomy" id="79880"/>
    <lineage>
        <taxon>Bacteria</taxon>
        <taxon>Bacillati</taxon>
        <taxon>Bacillota</taxon>
        <taxon>Bacilli</taxon>
        <taxon>Bacillales</taxon>
        <taxon>Bacillaceae</taxon>
        <taxon>Shouchella</taxon>
    </lineage>
</organism>
<evidence type="ECO:0000313" key="2">
    <source>
        <dbReference type="Proteomes" id="UP000216133"/>
    </source>
</evidence>
<dbReference type="RefSeq" id="WP_095293818.1">
    <property type="nucleotide sequence ID" value="NZ_JAMAYQ010000004.1"/>
</dbReference>
<comment type="caution">
    <text evidence="1">The sequence shown here is derived from an EMBL/GenBank/DDBJ whole genome shotgun (WGS) entry which is preliminary data.</text>
</comment>
<dbReference type="Proteomes" id="UP000216133">
    <property type="component" value="Unassembled WGS sequence"/>
</dbReference>
<evidence type="ECO:0000313" key="1">
    <source>
        <dbReference type="EMBL" id="PAF25919.1"/>
    </source>
</evidence>
<sequence>MKEFLKIKSMENRFLQKIWLRGVYFKYHRRVLSFRNPKTFTEKMQWAKVYGNLEDLATYVDKYEVRRYVSDTIGEQYLIPSFGVYNNAEDIDFDLLPASFVIKAVHSAGQNLIITNKKKIDYDEIRKKINQWLNSSYYKSTGEKNYKHIIPRVVIEEYIKEETGGLKDYKFYCFKGKPSFIQVISNREHNQTIDYFDLKWNDLNIRSKMYLNSKKAISKPSNLEEMVKVAELLSAKFSFVRVDLYNVRNKIYFGELTFTPANGLRPYESLKHDIWIGSFIEKEDLRSFILK</sequence>
<reference evidence="1 2" key="1">
    <citation type="submission" date="2017-07" db="EMBL/GenBank/DDBJ databases">
        <title>Isolation and whole genome analysis of endospore-forming bacteria from heroin.</title>
        <authorList>
            <person name="Kalinowski J."/>
            <person name="Ahrens B."/>
            <person name="Al-Dilaimi A."/>
            <person name="Winkler A."/>
            <person name="Wibberg D."/>
            <person name="Schleenbecker U."/>
            <person name="Ruckert C."/>
            <person name="Wolfel R."/>
            <person name="Grass G."/>
        </authorList>
    </citation>
    <scope>NUCLEOTIDE SEQUENCE [LARGE SCALE GENOMIC DNA]</scope>
    <source>
        <strain evidence="1 2">7523-2</strain>
    </source>
</reference>
<name>A0A268S0A4_SHOCL</name>
<protein>
    <submittedName>
        <fullName evidence="1">Uncharacterized protein</fullName>
    </submittedName>
</protein>
<dbReference type="Pfam" id="PF14305">
    <property type="entry name" value="ATPgrasp_TupA"/>
    <property type="match status" value="1"/>
</dbReference>
<dbReference type="AlphaFoldDB" id="A0A268S0A4"/>
<gene>
    <name evidence="1" type="ORF">CHH61_10955</name>
</gene>
<dbReference type="EMBL" id="NPBS01000056">
    <property type="protein sequence ID" value="PAF25919.1"/>
    <property type="molecule type" value="Genomic_DNA"/>
</dbReference>
<proteinExistence type="predicted"/>
<dbReference type="InterPro" id="IPR029465">
    <property type="entry name" value="ATPgrasp_TupA"/>
</dbReference>
<accession>A0A268S0A4</accession>